<evidence type="ECO:0000259" key="1">
    <source>
        <dbReference type="Pfam" id="PF00078"/>
    </source>
</evidence>
<evidence type="ECO:0000313" key="2">
    <source>
        <dbReference type="EMBL" id="KAJ0190234.1"/>
    </source>
</evidence>
<gene>
    <name evidence="2" type="ORF">LSAT_V11C800412360</name>
</gene>
<dbReference type="PANTHER" id="PTHR33116:SF79">
    <property type="entry name" value="REVERSE TRANSCRIPTASE DOMAIN, ZINC FINGER, CCHC-TYPE-RELATED"/>
    <property type="match status" value="1"/>
</dbReference>
<dbReference type="InterPro" id="IPR043502">
    <property type="entry name" value="DNA/RNA_pol_sf"/>
</dbReference>
<accession>A0A9R1WWU1</accession>
<organism evidence="2 3">
    <name type="scientific">Lactuca sativa</name>
    <name type="common">Garden lettuce</name>
    <dbReference type="NCBI Taxonomy" id="4236"/>
    <lineage>
        <taxon>Eukaryota</taxon>
        <taxon>Viridiplantae</taxon>
        <taxon>Streptophyta</taxon>
        <taxon>Embryophyta</taxon>
        <taxon>Tracheophyta</taxon>
        <taxon>Spermatophyta</taxon>
        <taxon>Magnoliopsida</taxon>
        <taxon>eudicotyledons</taxon>
        <taxon>Gunneridae</taxon>
        <taxon>Pentapetalae</taxon>
        <taxon>asterids</taxon>
        <taxon>campanulids</taxon>
        <taxon>Asterales</taxon>
        <taxon>Asteraceae</taxon>
        <taxon>Cichorioideae</taxon>
        <taxon>Cichorieae</taxon>
        <taxon>Lactucinae</taxon>
        <taxon>Lactuca</taxon>
    </lineage>
</organism>
<dbReference type="InterPro" id="IPR000477">
    <property type="entry name" value="RT_dom"/>
</dbReference>
<keyword evidence="3" id="KW-1185">Reference proteome</keyword>
<comment type="caution">
    <text evidence="2">The sequence shown here is derived from an EMBL/GenBank/DDBJ whole genome shotgun (WGS) entry which is preliminary data.</text>
</comment>
<dbReference type="AlphaFoldDB" id="A0A9R1WWU1"/>
<dbReference type="Proteomes" id="UP000235145">
    <property type="component" value="Unassembled WGS sequence"/>
</dbReference>
<sequence>MEQMGFSKKWRSWMHGCLDSSRASVLINGSPTLKFSISKGVRQSDPLSPFLFRIAMEGLKVALKSACEKALYCGIKIPKEGPTISHIFYADDTIFFGEWDNMNLKNLARILTCFQVSSGLKVNFSKSRVFGICTSSLEVKRRAHTLGCLDGVLSSTYLGANMGLKRNWLPIIEKFQLKLSN</sequence>
<dbReference type="PANTHER" id="PTHR33116">
    <property type="entry name" value="REVERSE TRANSCRIPTASE ZINC-BINDING DOMAIN-CONTAINING PROTEIN-RELATED-RELATED"/>
    <property type="match status" value="1"/>
</dbReference>
<protein>
    <recommendedName>
        <fullName evidence="1">Reverse transcriptase domain-containing protein</fullName>
    </recommendedName>
</protein>
<name>A0A9R1WWU1_LACSA</name>
<proteinExistence type="predicted"/>
<evidence type="ECO:0000313" key="3">
    <source>
        <dbReference type="Proteomes" id="UP000235145"/>
    </source>
</evidence>
<feature type="domain" description="Reverse transcriptase" evidence="1">
    <location>
        <begin position="4"/>
        <end position="147"/>
    </location>
</feature>
<reference evidence="2 3" key="1">
    <citation type="journal article" date="2017" name="Nat. Commun.">
        <title>Genome assembly with in vitro proximity ligation data and whole-genome triplication in lettuce.</title>
        <authorList>
            <person name="Reyes-Chin-Wo S."/>
            <person name="Wang Z."/>
            <person name="Yang X."/>
            <person name="Kozik A."/>
            <person name="Arikit S."/>
            <person name="Song C."/>
            <person name="Xia L."/>
            <person name="Froenicke L."/>
            <person name="Lavelle D.O."/>
            <person name="Truco M.J."/>
            <person name="Xia R."/>
            <person name="Zhu S."/>
            <person name="Xu C."/>
            <person name="Xu H."/>
            <person name="Xu X."/>
            <person name="Cox K."/>
            <person name="Korf I."/>
            <person name="Meyers B.C."/>
            <person name="Michelmore R.W."/>
        </authorList>
    </citation>
    <scope>NUCLEOTIDE SEQUENCE [LARGE SCALE GENOMIC DNA]</scope>
    <source>
        <strain evidence="3">cv. Salinas</strain>
        <tissue evidence="2">Seedlings</tissue>
    </source>
</reference>
<dbReference type="Pfam" id="PF00078">
    <property type="entry name" value="RVT_1"/>
    <property type="match status" value="1"/>
</dbReference>
<dbReference type="EMBL" id="NBSK02000008">
    <property type="protein sequence ID" value="KAJ0190234.1"/>
    <property type="molecule type" value="Genomic_DNA"/>
</dbReference>
<dbReference type="SUPFAM" id="SSF56672">
    <property type="entry name" value="DNA/RNA polymerases"/>
    <property type="match status" value="1"/>
</dbReference>